<dbReference type="Proteomes" id="UP000603865">
    <property type="component" value="Unassembled WGS sequence"/>
</dbReference>
<dbReference type="InterPro" id="IPR027417">
    <property type="entry name" value="P-loop_NTPase"/>
</dbReference>
<gene>
    <name evidence="2" type="ORF">GCM10008957_05700</name>
</gene>
<keyword evidence="3" id="KW-1185">Reference proteome</keyword>
<dbReference type="PANTHER" id="PTHR37816:SF2">
    <property type="entry name" value="DNA TOPOLOGY MODULATION PROTEIN FLAR-RELATED PROTEIN"/>
    <property type="match status" value="1"/>
</dbReference>
<feature type="region of interest" description="Disordered" evidence="1">
    <location>
        <begin position="40"/>
        <end position="60"/>
    </location>
</feature>
<organism evidence="2 3">
    <name type="scientific">Deinococcus ruber</name>
    <dbReference type="NCBI Taxonomy" id="1848197"/>
    <lineage>
        <taxon>Bacteria</taxon>
        <taxon>Thermotogati</taxon>
        <taxon>Deinococcota</taxon>
        <taxon>Deinococci</taxon>
        <taxon>Deinococcales</taxon>
        <taxon>Deinococcaceae</taxon>
        <taxon>Deinococcus</taxon>
    </lineage>
</organism>
<reference evidence="2" key="1">
    <citation type="journal article" date="2014" name="Int. J. Syst. Evol. Microbiol.">
        <title>Complete genome sequence of Corynebacterium casei LMG S-19264T (=DSM 44701T), isolated from a smear-ripened cheese.</title>
        <authorList>
            <consortium name="US DOE Joint Genome Institute (JGI-PGF)"/>
            <person name="Walter F."/>
            <person name="Albersmeier A."/>
            <person name="Kalinowski J."/>
            <person name="Ruckert C."/>
        </authorList>
    </citation>
    <scope>NUCLEOTIDE SEQUENCE</scope>
    <source>
        <strain evidence="2">JCM 31311</strain>
    </source>
</reference>
<dbReference type="SUPFAM" id="SSF52540">
    <property type="entry name" value="P-loop containing nucleoside triphosphate hydrolases"/>
    <property type="match status" value="1"/>
</dbReference>
<dbReference type="RefSeq" id="WP_189088001.1">
    <property type="nucleotide sequence ID" value="NZ_BMQL01000002.1"/>
</dbReference>
<proteinExistence type="predicted"/>
<dbReference type="Pfam" id="PF13238">
    <property type="entry name" value="AAA_18"/>
    <property type="match status" value="1"/>
</dbReference>
<dbReference type="PANTHER" id="PTHR37816">
    <property type="entry name" value="YALI0E33011P"/>
    <property type="match status" value="1"/>
</dbReference>
<evidence type="ECO:0000256" key="1">
    <source>
        <dbReference type="SAM" id="MobiDB-lite"/>
    </source>
</evidence>
<dbReference type="AlphaFoldDB" id="A0A918F0B3"/>
<evidence type="ECO:0008006" key="4">
    <source>
        <dbReference type="Google" id="ProtNLM"/>
    </source>
</evidence>
<dbReference type="Gene3D" id="3.40.50.300">
    <property type="entry name" value="P-loop containing nucleotide triphosphate hydrolases"/>
    <property type="match status" value="1"/>
</dbReference>
<dbReference type="EMBL" id="BMQL01000002">
    <property type="protein sequence ID" value="GGQ96312.1"/>
    <property type="molecule type" value="Genomic_DNA"/>
</dbReference>
<evidence type="ECO:0000313" key="2">
    <source>
        <dbReference type="EMBL" id="GGQ96312.1"/>
    </source>
</evidence>
<protein>
    <recommendedName>
        <fullName evidence="4">Adenylate kinase</fullName>
    </recommendedName>
</protein>
<evidence type="ECO:0000313" key="3">
    <source>
        <dbReference type="Proteomes" id="UP000603865"/>
    </source>
</evidence>
<comment type="caution">
    <text evidence="2">The sequence shown here is derived from an EMBL/GenBank/DDBJ whole genome shotgun (WGS) entry which is preliminary data.</text>
</comment>
<sequence length="181" mass="20347">MRLHIFGASGSGTTTLGRALAAELGLTHLDSDDFFWEATDPPYTRRRPTPERQQRLSTAFTSAPDGWSLSGWMGGWGDMFIPQIQAAIFVHLPPRLRLERLQARERQRYGAAIAKGGPLFQTHRDFLTWAAGYDSNTASRNRAEQEAWLAGLPCPVLRLENVGTKAETHRYALKWLHTLSE</sequence>
<name>A0A918F0B3_9DEIO</name>
<reference evidence="2" key="2">
    <citation type="submission" date="2020-09" db="EMBL/GenBank/DDBJ databases">
        <authorList>
            <person name="Sun Q."/>
            <person name="Ohkuma M."/>
        </authorList>
    </citation>
    <scope>NUCLEOTIDE SEQUENCE</scope>
    <source>
        <strain evidence="2">JCM 31311</strain>
    </source>
</reference>
<accession>A0A918F0B3</accession>
<dbReference type="InterPro" id="IPR052922">
    <property type="entry name" value="Cytidylate_Kinase-2"/>
</dbReference>